<name>A0A160VDT6_9ZZZZ</name>
<dbReference type="InterPro" id="IPR006258">
    <property type="entry name" value="Lipoamide_DH"/>
</dbReference>
<feature type="domain" description="Pyridine nucleotide-disulphide oxidoreductase dimerisation" evidence="11">
    <location>
        <begin position="343"/>
        <end position="452"/>
    </location>
</feature>
<dbReference type="Pfam" id="PF07992">
    <property type="entry name" value="Pyr_redox_2"/>
    <property type="match status" value="1"/>
</dbReference>
<evidence type="ECO:0000256" key="4">
    <source>
        <dbReference type="ARBA" id="ARBA00022490"/>
    </source>
</evidence>
<organism evidence="13">
    <name type="scientific">hydrothermal vent metagenome</name>
    <dbReference type="NCBI Taxonomy" id="652676"/>
    <lineage>
        <taxon>unclassified sequences</taxon>
        <taxon>metagenomes</taxon>
        <taxon>ecological metagenomes</taxon>
    </lineage>
</organism>
<accession>A0A160VDT6</accession>
<feature type="domain" description="FAD/NAD(P)-binding" evidence="12">
    <location>
        <begin position="4"/>
        <end position="323"/>
    </location>
</feature>
<evidence type="ECO:0000256" key="2">
    <source>
        <dbReference type="ARBA" id="ARBA00004496"/>
    </source>
</evidence>
<dbReference type="NCBIfam" id="TIGR01350">
    <property type="entry name" value="lipoamide_DH"/>
    <property type="match status" value="1"/>
</dbReference>
<dbReference type="Gene3D" id="3.50.50.60">
    <property type="entry name" value="FAD/NAD(P)-binding domain"/>
    <property type="match status" value="2"/>
</dbReference>
<comment type="subcellular location">
    <subcellularLocation>
        <location evidence="2">Cytoplasm</location>
    </subcellularLocation>
</comment>
<evidence type="ECO:0000256" key="1">
    <source>
        <dbReference type="ARBA" id="ARBA00001974"/>
    </source>
</evidence>
<dbReference type="InterPro" id="IPR023753">
    <property type="entry name" value="FAD/NAD-binding_dom"/>
</dbReference>
<dbReference type="GO" id="GO:0050660">
    <property type="term" value="F:flavin adenine dinucleotide binding"/>
    <property type="evidence" value="ECO:0007669"/>
    <property type="project" value="InterPro"/>
</dbReference>
<dbReference type="FunFam" id="3.30.390.30:FF:000001">
    <property type="entry name" value="Dihydrolipoyl dehydrogenase"/>
    <property type="match status" value="1"/>
</dbReference>
<evidence type="ECO:0000256" key="9">
    <source>
        <dbReference type="ARBA" id="ARBA00023157"/>
    </source>
</evidence>
<dbReference type="GO" id="GO:0006103">
    <property type="term" value="P:2-oxoglutarate metabolic process"/>
    <property type="evidence" value="ECO:0007669"/>
    <property type="project" value="TreeGrafter"/>
</dbReference>
<evidence type="ECO:0000259" key="12">
    <source>
        <dbReference type="Pfam" id="PF07992"/>
    </source>
</evidence>
<dbReference type="SUPFAM" id="SSF51905">
    <property type="entry name" value="FAD/NAD(P)-binding domain"/>
    <property type="match status" value="1"/>
</dbReference>
<dbReference type="GO" id="GO:0004148">
    <property type="term" value="F:dihydrolipoyl dehydrogenase (NADH) activity"/>
    <property type="evidence" value="ECO:0007669"/>
    <property type="project" value="UniProtKB-EC"/>
</dbReference>
<dbReference type="InterPro" id="IPR001100">
    <property type="entry name" value="Pyr_nuc-diS_OxRdtase"/>
</dbReference>
<dbReference type="Gene3D" id="3.30.390.30">
    <property type="match status" value="1"/>
</dbReference>
<keyword evidence="7 13" id="KW-0560">Oxidoreductase</keyword>
<proteinExistence type="inferred from homology"/>
<dbReference type="GO" id="GO:0005737">
    <property type="term" value="C:cytoplasm"/>
    <property type="evidence" value="ECO:0007669"/>
    <property type="project" value="UniProtKB-SubCell"/>
</dbReference>
<evidence type="ECO:0000256" key="10">
    <source>
        <dbReference type="ARBA" id="ARBA00023284"/>
    </source>
</evidence>
<protein>
    <submittedName>
        <fullName evidence="13">Dihydrolipoamide dehydrogenase of branched-chain alpha-keto acid dehydrogenase / Dihydrolipoamide dehydrogenase</fullName>
        <ecNumber evidence="13">1.8.1.4</ecNumber>
    </submittedName>
</protein>
<dbReference type="AlphaFoldDB" id="A0A160VDT6"/>
<comment type="cofactor">
    <cofactor evidence="1">
        <name>FAD</name>
        <dbReference type="ChEBI" id="CHEBI:57692"/>
    </cofactor>
</comment>
<dbReference type="InterPro" id="IPR050151">
    <property type="entry name" value="Class-I_Pyr_Nuc-Dis_Oxidored"/>
</dbReference>
<comment type="similarity">
    <text evidence="3">Belongs to the class-I pyridine nucleotide-disulfide oxidoreductase family.</text>
</comment>
<dbReference type="PROSITE" id="PS00076">
    <property type="entry name" value="PYRIDINE_REDOX_1"/>
    <property type="match status" value="1"/>
</dbReference>
<gene>
    <name evidence="13" type="ORF">MGWOODY_Mmi2409</name>
</gene>
<dbReference type="EC" id="1.8.1.4" evidence="13"/>
<keyword evidence="4" id="KW-0963">Cytoplasm</keyword>
<evidence type="ECO:0000313" key="13">
    <source>
        <dbReference type="EMBL" id="CUV08670.1"/>
    </source>
</evidence>
<evidence type="ECO:0000256" key="3">
    <source>
        <dbReference type="ARBA" id="ARBA00007532"/>
    </source>
</evidence>
<sequence length="462" mass="49914">MEEYDLAILGGGPGGYVAAIRAAQLGLTTAIIDQDKLGGICLNWGCIPTKALLKNAEVLDTVKNAKYFGINIPSYKVDFAKTIRRSRQTSTRLSKGIDFLMKKNKITHIIGRGSFITKNKIEVKNGKKRVAVQAKYFIIATGGRPKVYPGMDFDGKLVISSKEAMILNQPPEEMIIVGAGAIGAEFAYFYNSYGTKVTLLEMMDRVLPMEDEEVSKELEKNFIKIGIAIQTSTTVERIETLKTKVKVHTKRGNKKELIKGSVALLAVGITGNTEDMGLEKIGIKIEKGAVLIDDYGRTNVQNIFAIGDVTGPPWLAHVASAQGHVAAEIIAGHPTFPVDYSNIPACTYCQPQVASLGLTEAQARDTGHDVKVGRFNFNSSGKAMAIGSTHGFVKIVFDAKHGELLGCHIIGAEATELIAELAMAKGLEATWDDLARTVHAHPTLSEAIMEAALDAFGEAIHQ</sequence>
<evidence type="ECO:0000256" key="8">
    <source>
        <dbReference type="ARBA" id="ARBA00023027"/>
    </source>
</evidence>
<keyword evidence="6" id="KW-0274">FAD</keyword>
<dbReference type="PRINTS" id="PR00368">
    <property type="entry name" value="FADPNR"/>
</dbReference>
<dbReference type="InterPro" id="IPR004099">
    <property type="entry name" value="Pyr_nucl-diS_OxRdtase_dimer"/>
</dbReference>
<dbReference type="EMBL" id="FAXC01000108">
    <property type="protein sequence ID" value="CUV08670.1"/>
    <property type="molecule type" value="Genomic_DNA"/>
</dbReference>
<keyword evidence="5" id="KW-0285">Flavoprotein</keyword>
<dbReference type="Pfam" id="PF02852">
    <property type="entry name" value="Pyr_redox_dim"/>
    <property type="match status" value="1"/>
</dbReference>
<evidence type="ECO:0000256" key="6">
    <source>
        <dbReference type="ARBA" id="ARBA00022827"/>
    </source>
</evidence>
<evidence type="ECO:0000259" key="11">
    <source>
        <dbReference type="Pfam" id="PF02852"/>
    </source>
</evidence>
<evidence type="ECO:0000256" key="5">
    <source>
        <dbReference type="ARBA" id="ARBA00022630"/>
    </source>
</evidence>
<dbReference type="SUPFAM" id="SSF55424">
    <property type="entry name" value="FAD/NAD-linked reductases, dimerisation (C-terminal) domain"/>
    <property type="match status" value="1"/>
</dbReference>
<dbReference type="InterPro" id="IPR012999">
    <property type="entry name" value="Pyr_OxRdtase_I_AS"/>
</dbReference>
<dbReference type="PANTHER" id="PTHR22912">
    <property type="entry name" value="DISULFIDE OXIDOREDUCTASE"/>
    <property type="match status" value="1"/>
</dbReference>
<keyword evidence="9" id="KW-1015">Disulfide bond</keyword>
<dbReference type="InterPro" id="IPR016156">
    <property type="entry name" value="FAD/NAD-linked_Rdtase_dimer_sf"/>
</dbReference>
<evidence type="ECO:0000256" key="7">
    <source>
        <dbReference type="ARBA" id="ARBA00023002"/>
    </source>
</evidence>
<keyword evidence="8" id="KW-0520">NAD</keyword>
<dbReference type="PIRSF" id="PIRSF000350">
    <property type="entry name" value="Mercury_reductase_MerA"/>
    <property type="match status" value="1"/>
</dbReference>
<dbReference type="PANTHER" id="PTHR22912:SF217">
    <property type="entry name" value="DIHYDROLIPOYL DEHYDROGENASE"/>
    <property type="match status" value="1"/>
</dbReference>
<reference evidence="13" key="1">
    <citation type="submission" date="2015-10" db="EMBL/GenBank/DDBJ databases">
        <authorList>
            <person name="Gilbert D.G."/>
        </authorList>
    </citation>
    <scope>NUCLEOTIDE SEQUENCE</scope>
</reference>
<keyword evidence="10" id="KW-0676">Redox-active center</keyword>
<dbReference type="PRINTS" id="PR00411">
    <property type="entry name" value="PNDRDTASEI"/>
</dbReference>
<dbReference type="InterPro" id="IPR036188">
    <property type="entry name" value="FAD/NAD-bd_sf"/>
</dbReference>